<dbReference type="PANTHER" id="PTHR34849">
    <property type="entry name" value="SSL5025 PROTEIN"/>
    <property type="match status" value="1"/>
</dbReference>
<dbReference type="EMBL" id="UOEU01000719">
    <property type="protein sequence ID" value="VAW38815.1"/>
    <property type="molecule type" value="Genomic_DNA"/>
</dbReference>
<dbReference type="AlphaFoldDB" id="A0A3B0V5H8"/>
<evidence type="ECO:0000313" key="1">
    <source>
        <dbReference type="EMBL" id="VAW38815.1"/>
    </source>
</evidence>
<protein>
    <recommendedName>
        <fullName evidence="2">DUF433 domain-containing protein</fullName>
    </recommendedName>
</protein>
<dbReference type="InterPro" id="IPR036388">
    <property type="entry name" value="WH-like_DNA-bd_sf"/>
</dbReference>
<dbReference type="SUPFAM" id="SSF46689">
    <property type="entry name" value="Homeodomain-like"/>
    <property type="match status" value="1"/>
</dbReference>
<dbReference type="InterPro" id="IPR007367">
    <property type="entry name" value="DUF433"/>
</dbReference>
<organism evidence="1">
    <name type="scientific">hydrothermal vent metagenome</name>
    <dbReference type="NCBI Taxonomy" id="652676"/>
    <lineage>
        <taxon>unclassified sequences</taxon>
        <taxon>metagenomes</taxon>
        <taxon>ecological metagenomes</taxon>
    </lineage>
</organism>
<gene>
    <name evidence="1" type="ORF">MNBD_CHLOROFLEXI01-4683</name>
</gene>
<dbReference type="Pfam" id="PF04255">
    <property type="entry name" value="DUF433"/>
    <property type="match status" value="1"/>
</dbReference>
<evidence type="ECO:0008006" key="2">
    <source>
        <dbReference type="Google" id="ProtNLM"/>
    </source>
</evidence>
<name>A0A3B0V5H8_9ZZZZ</name>
<proteinExistence type="predicted"/>
<dbReference type="PANTHER" id="PTHR34849:SF1">
    <property type="entry name" value="SLR0770 PROTEIN"/>
    <property type="match status" value="1"/>
</dbReference>
<sequence>MLSFEIPILPLKTDSGGTIRIGGTRVRLDTVVYAFNQGYTAEEILSQFPALDLAGIYVVISYYLNNQEAIDEYIRQQEIEADHIQQQFESQPGYQAFRQRLHALKIEGK</sequence>
<reference evidence="1" key="1">
    <citation type="submission" date="2018-06" db="EMBL/GenBank/DDBJ databases">
        <authorList>
            <person name="Zhirakovskaya E."/>
        </authorList>
    </citation>
    <scope>NUCLEOTIDE SEQUENCE</scope>
</reference>
<accession>A0A3B0V5H8</accession>
<dbReference type="Gene3D" id="1.10.10.10">
    <property type="entry name" value="Winged helix-like DNA-binding domain superfamily/Winged helix DNA-binding domain"/>
    <property type="match status" value="1"/>
</dbReference>
<dbReference type="InterPro" id="IPR009057">
    <property type="entry name" value="Homeodomain-like_sf"/>
</dbReference>